<dbReference type="Proteomes" id="UP001174997">
    <property type="component" value="Unassembled WGS sequence"/>
</dbReference>
<dbReference type="AlphaFoldDB" id="A0AA40DBU4"/>
<accession>A0AA40DBU4</accession>
<keyword evidence="3" id="KW-1185">Reference proteome</keyword>
<name>A0AA40DBU4_9PEZI</name>
<proteinExistence type="predicted"/>
<organism evidence="2 3">
    <name type="scientific">Cercophora samala</name>
    <dbReference type="NCBI Taxonomy" id="330535"/>
    <lineage>
        <taxon>Eukaryota</taxon>
        <taxon>Fungi</taxon>
        <taxon>Dikarya</taxon>
        <taxon>Ascomycota</taxon>
        <taxon>Pezizomycotina</taxon>
        <taxon>Sordariomycetes</taxon>
        <taxon>Sordariomycetidae</taxon>
        <taxon>Sordariales</taxon>
        <taxon>Lasiosphaeriaceae</taxon>
        <taxon>Cercophora</taxon>
    </lineage>
</organism>
<feature type="region of interest" description="Disordered" evidence="1">
    <location>
        <begin position="341"/>
        <end position="387"/>
    </location>
</feature>
<sequence>MSAEEVREVPAFATLSEWRRFSREMTPQRCRDLVLIELQSLLPNEPSEISRFDEKDARFLYSLHRSMRLTGSKELKEHRTWMASLDNDNLEFFLVVLLRMEKSFHTFTDSDNFIAKMRVAKEIWTLRHLGDDSLINDREVMTVGPGSWGGLYRPDLSTAETKKKTFEVLNNRIELLAARLVKTAEYFRRVFVGDSKHSLSRHEIWNALCDVCGFSITKRPVYLAVIGIVEYFNVRLKSIMPMPPKIIAAVPNKKHRPKDTQLKDAQPVNTQSEDVQPGKTRPDDAQSEAVESENVQPGKTHASDEIYRDMERVDMQEQNMDKQNMVRRDMVRRDMVRRDMIRRDMDKQDMDKQDMDKQDMVRRDMIRRDMDKRVTDKRAMEERDIDK</sequence>
<reference evidence="2" key="1">
    <citation type="submission" date="2023-06" db="EMBL/GenBank/DDBJ databases">
        <title>Genome-scale phylogeny and comparative genomics of the fungal order Sordariales.</title>
        <authorList>
            <consortium name="Lawrence Berkeley National Laboratory"/>
            <person name="Hensen N."/>
            <person name="Bonometti L."/>
            <person name="Westerberg I."/>
            <person name="Brannstrom I.O."/>
            <person name="Guillou S."/>
            <person name="Cros-Aarteil S."/>
            <person name="Calhoun S."/>
            <person name="Haridas S."/>
            <person name="Kuo A."/>
            <person name="Mondo S."/>
            <person name="Pangilinan J."/>
            <person name="Riley R."/>
            <person name="Labutti K."/>
            <person name="Andreopoulos B."/>
            <person name="Lipzen A."/>
            <person name="Chen C."/>
            <person name="Yanf M."/>
            <person name="Daum C."/>
            <person name="Ng V."/>
            <person name="Clum A."/>
            <person name="Steindorff A."/>
            <person name="Ohm R."/>
            <person name="Martin F."/>
            <person name="Silar P."/>
            <person name="Natvig D."/>
            <person name="Lalanne C."/>
            <person name="Gautier V."/>
            <person name="Ament-Velasquez S.L."/>
            <person name="Kruys A."/>
            <person name="Hutchinson M.I."/>
            <person name="Powell A.J."/>
            <person name="Barry K."/>
            <person name="Miller A.N."/>
            <person name="Grigoriev I.V."/>
            <person name="Debuchy R."/>
            <person name="Gladieux P."/>
            <person name="Thoren M.H."/>
            <person name="Johannesson H."/>
        </authorList>
    </citation>
    <scope>NUCLEOTIDE SEQUENCE</scope>
    <source>
        <strain evidence="2">CBS 307.81</strain>
    </source>
</reference>
<protein>
    <submittedName>
        <fullName evidence="2">Uncharacterized protein</fullName>
    </submittedName>
</protein>
<evidence type="ECO:0000313" key="2">
    <source>
        <dbReference type="EMBL" id="KAK0670895.1"/>
    </source>
</evidence>
<gene>
    <name evidence="2" type="ORF">QBC41DRAFT_387347</name>
</gene>
<evidence type="ECO:0000313" key="3">
    <source>
        <dbReference type="Proteomes" id="UP001174997"/>
    </source>
</evidence>
<comment type="caution">
    <text evidence="2">The sequence shown here is derived from an EMBL/GenBank/DDBJ whole genome shotgun (WGS) entry which is preliminary data.</text>
</comment>
<dbReference type="EMBL" id="JAULSY010000026">
    <property type="protein sequence ID" value="KAK0670895.1"/>
    <property type="molecule type" value="Genomic_DNA"/>
</dbReference>
<evidence type="ECO:0000256" key="1">
    <source>
        <dbReference type="SAM" id="MobiDB-lite"/>
    </source>
</evidence>
<feature type="region of interest" description="Disordered" evidence="1">
    <location>
        <begin position="250"/>
        <end position="300"/>
    </location>
</feature>